<dbReference type="GO" id="GO:0004842">
    <property type="term" value="F:ubiquitin-protein transferase activity"/>
    <property type="evidence" value="ECO:0007669"/>
    <property type="project" value="TreeGrafter"/>
</dbReference>
<dbReference type="STRING" id="559515.M4BIG5"/>
<dbReference type="EMBL" id="JH598294">
    <property type="status" value="NOT_ANNOTATED_CDS"/>
    <property type="molecule type" value="Genomic_DNA"/>
</dbReference>
<proteinExistence type="predicted"/>
<keyword evidence="3" id="KW-1185">Reference proteome</keyword>
<evidence type="ECO:0000313" key="3">
    <source>
        <dbReference type="Proteomes" id="UP000011713"/>
    </source>
</evidence>
<dbReference type="HOGENOM" id="CLU_1345453_0_0_1"/>
<evidence type="ECO:0000313" key="2">
    <source>
        <dbReference type="EnsemblProtists" id="HpaP806191"/>
    </source>
</evidence>
<dbReference type="InParanoid" id="M4BIG5"/>
<dbReference type="InterPro" id="IPR036465">
    <property type="entry name" value="vWFA_dom_sf"/>
</dbReference>
<dbReference type="AlphaFoldDB" id="M4BIG5"/>
<accession>M4BIG5</accession>
<dbReference type="VEuPathDB" id="FungiDB:HpaG806191"/>
<dbReference type="InterPro" id="IPR052079">
    <property type="entry name" value="E3_ligase/Copine_domain"/>
</dbReference>
<dbReference type="PANTHER" id="PTHR45751">
    <property type="entry name" value="COPINE FAMILY PROTEIN 1"/>
    <property type="match status" value="1"/>
</dbReference>
<sequence length="204" mass="23607">MKFRKHCGEREAVRCVCFVFLQWKGEQTFEGRSLHYVDTSGRVVNPYQKVISAITRVFELFNDDDTIPAFGYGGYPDRPFAERYFAFAKDHGCELDDVLQRYFAIASTMELNSSASFVPVIYEAIKMAKNSRRYHILIIISNGHIDDPDMARKAIVEASEYPLCTCVHNSTRGMDWVLRSNLACTIPVSDYHGRRRRWTMEHDD</sequence>
<dbReference type="EnsemblProtists" id="HpaT806191">
    <property type="protein sequence ID" value="HpaP806191"/>
    <property type="gene ID" value="HpaG806191"/>
</dbReference>
<dbReference type="InterPro" id="IPR010734">
    <property type="entry name" value="Copine_C"/>
</dbReference>
<evidence type="ECO:0000259" key="1">
    <source>
        <dbReference type="Pfam" id="PF07002"/>
    </source>
</evidence>
<dbReference type="Pfam" id="PF07002">
    <property type="entry name" value="Copine"/>
    <property type="match status" value="1"/>
</dbReference>
<reference evidence="3" key="1">
    <citation type="journal article" date="2010" name="Science">
        <title>Signatures of adaptation to obligate biotrophy in the Hyaloperonospora arabidopsidis genome.</title>
        <authorList>
            <person name="Baxter L."/>
            <person name="Tripathy S."/>
            <person name="Ishaque N."/>
            <person name="Boot N."/>
            <person name="Cabral A."/>
            <person name="Kemen E."/>
            <person name="Thines M."/>
            <person name="Ah-Fong A."/>
            <person name="Anderson R."/>
            <person name="Badejoko W."/>
            <person name="Bittner-Eddy P."/>
            <person name="Boore J.L."/>
            <person name="Chibucos M.C."/>
            <person name="Coates M."/>
            <person name="Dehal P."/>
            <person name="Delehaunty K."/>
            <person name="Dong S."/>
            <person name="Downton P."/>
            <person name="Dumas B."/>
            <person name="Fabro G."/>
            <person name="Fronick C."/>
            <person name="Fuerstenberg S.I."/>
            <person name="Fulton L."/>
            <person name="Gaulin E."/>
            <person name="Govers F."/>
            <person name="Hughes L."/>
            <person name="Humphray S."/>
            <person name="Jiang R.H."/>
            <person name="Judelson H."/>
            <person name="Kamoun S."/>
            <person name="Kyung K."/>
            <person name="Meijer H."/>
            <person name="Minx P."/>
            <person name="Morris P."/>
            <person name="Nelson J."/>
            <person name="Phuntumart V."/>
            <person name="Qutob D."/>
            <person name="Rehmany A."/>
            <person name="Rougon-Cardoso A."/>
            <person name="Ryden P."/>
            <person name="Torto-Alalibo T."/>
            <person name="Studholme D."/>
            <person name="Wang Y."/>
            <person name="Win J."/>
            <person name="Wood J."/>
            <person name="Clifton S.W."/>
            <person name="Rogers J."/>
            <person name="Van den Ackerveken G."/>
            <person name="Jones J.D."/>
            <person name="McDowell J.M."/>
            <person name="Beynon J."/>
            <person name="Tyler B.M."/>
        </authorList>
    </citation>
    <scope>NUCLEOTIDE SEQUENCE [LARGE SCALE GENOMIC DNA]</scope>
    <source>
        <strain evidence="3">Emoy2</strain>
    </source>
</reference>
<dbReference type="SUPFAM" id="SSF53300">
    <property type="entry name" value="vWA-like"/>
    <property type="match status" value="1"/>
</dbReference>
<dbReference type="PANTHER" id="PTHR45751:SF11">
    <property type="entry name" value="COPINE FAMILY PROTEIN 2"/>
    <property type="match status" value="1"/>
</dbReference>
<reference evidence="2" key="2">
    <citation type="submission" date="2015-06" db="UniProtKB">
        <authorList>
            <consortium name="EnsemblProtists"/>
        </authorList>
    </citation>
    <scope>IDENTIFICATION</scope>
    <source>
        <strain evidence="2">Emoy2</strain>
    </source>
</reference>
<organism evidence="2 3">
    <name type="scientific">Hyaloperonospora arabidopsidis (strain Emoy2)</name>
    <name type="common">Downy mildew agent</name>
    <name type="synonym">Peronospora arabidopsidis</name>
    <dbReference type="NCBI Taxonomy" id="559515"/>
    <lineage>
        <taxon>Eukaryota</taxon>
        <taxon>Sar</taxon>
        <taxon>Stramenopiles</taxon>
        <taxon>Oomycota</taxon>
        <taxon>Peronosporomycetes</taxon>
        <taxon>Peronosporales</taxon>
        <taxon>Peronosporaceae</taxon>
        <taxon>Hyaloperonospora</taxon>
    </lineage>
</organism>
<dbReference type="Proteomes" id="UP000011713">
    <property type="component" value="Unassembled WGS sequence"/>
</dbReference>
<feature type="domain" description="Copine C-terminal" evidence="1">
    <location>
        <begin position="33"/>
        <end position="164"/>
    </location>
</feature>
<name>M4BIG5_HYAAE</name>
<protein>
    <recommendedName>
        <fullName evidence="1">Copine C-terminal domain-containing protein</fullName>
    </recommendedName>
</protein>
<dbReference type="GO" id="GO:0016567">
    <property type="term" value="P:protein ubiquitination"/>
    <property type="evidence" value="ECO:0007669"/>
    <property type="project" value="TreeGrafter"/>
</dbReference>
<dbReference type="eggNOG" id="KOG1327">
    <property type="taxonomic scope" value="Eukaryota"/>
</dbReference>
<dbReference type="GO" id="GO:0005634">
    <property type="term" value="C:nucleus"/>
    <property type="evidence" value="ECO:0007669"/>
    <property type="project" value="TreeGrafter"/>
</dbReference>